<evidence type="ECO:0000259" key="7">
    <source>
        <dbReference type="Pfam" id="PF01138"/>
    </source>
</evidence>
<dbReference type="InterPro" id="IPR027408">
    <property type="entry name" value="PNPase/RNase_PH_dom_sf"/>
</dbReference>
<evidence type="ECO:0000313" key="9">
    <source>
        <dbReference type="EMBL" id="CAD7639315.1"/>
    </source>
</evidence>
<dbReference type="GO" id="GO:0071035">
    <property type="term" value="P:nuclear polyadenylation-dependent rRNA catabolic process"/>
    <property type="evidence" value="ECO:0007669"/>
    <property type="project" value="TreeGrafter"/>
</dbReference>
<dbReference type="EMBL" id="OC915219">
    <property type="protein sequence ID" value="CAD7639315.1"/>
    <property type="molecule type" value="Genomic_DNA"/>
</dbReference>
<dbReference type="InterPro" id="IPR050590">
    <property type="entry name" value="Exosome_comp_Rrp42_subfam"/>
</dbReference>
<gene>
    <name evidence="9" type="ORF">ONB1V03_LOCUS1916</name>
</gene>
<dbReference type="Pfam" id="PF03725">
    <property type="entry name" value="RNase_PH_C"/>
    <property type="match status" value="1"/>
</dbReference>
<dbReference type="GO" id="GO:0005730">
    <property type="term" value="C:nucleolus"/>
    <property type="evidence" value="ECO:0007669"/>
    <property type="project" value="UniProtKB-SubCell"/>
</dbReference>
<feature type="domain" description="Exoribonuclease phosphorolytic" evidence="7">
    <location>
        <begin position="34"/>
        <end position="169"/>
    </location>
</feature>
<dbReference type="Proteomes" id="UP000728032">
    <property type="component" value="Unassembled WGS sequence"/>
</dbReference>
<evidence type="ECO:0000256" key="6">
    <source>
        <dbReference type="ARBA" id="ARBA00042523"/>
    </source>
</evidence>
<dbReference type="GO" id="GO:0034476">
    <property type="term" value="P:U5 snRNA 3'-end processing"/>
    <property type="evidence" value="ECO:0007669"/>
    <property type="project" value="TreeGrafter"/>
</dbReference>
<dbReference type="GO" id="GO:0016075">
    <property type="term" value="P:rRNA catabolic process"/>
    <property type="evidence" value="ECO:0007669"/>
    <property type="project" value="TreeGrafter"/>
</dbReference>
<dbReference type="Pfam" id="PF01138">
    <property type="entry name" value="RNase_PH"/>
    <property type="match status" value="1"/>
</dbReference>
<keyword evidence="5" id="KW-0271">Exosome</keyword>
<dbReference type="GO" id="GO:0034473">
    <property type="term" value="P:U1 snRNA 3'-end processing"/>
    <property type="evidence" value="ECO:0007669"/>
    <property type="project" value="TreeGrafter"/>
</dbReference>
<dbReference type="InterPro" id="IPR001247">
    <property type="entry name" value="ExoRNase_PH_dom1"/>
</dbReference>
<accession>A0A7R9LCT3</accession>
<dbReference type="AlphaFoldDB" id="A0A7R9LCT3"/>
<dbReference type="CDD" id="cd11367">
    <property type="entry name" value="RNase_PH_RRP42"/>
    <property type="match status" value="1"/>
</dbReference>
<dbReference type="SUPFAM" id="SSF55666">
    <property type="entry name" value="Ribonuclease PH domain 2-like"/>
    <property type="match status" value="1"/>
</dbReference>
<dbReference type="PANTHER" id="PTHR11097">
    <property type="entry name" value="EXOSOME COMPLEX EXONUCLEASE RIBOSOMAL RNA PROCESSING PROTEIN"/>
    <property type="match status" value="1"/>
</dbReference>
<dbReference type="GO" id="GO:0000467">
    <property type="term" value="P:exonucleolytic trimming to generate mature 3'-end of 5.8S rRNA from tricistronic rRNA transcript (SSU-rRNA, 5.8S rRNA, LSU-rRNA)"/>
    <property type="evidence" value="ECO:0007669"/>
    <property type="project" value="TreeGrafter"/>
</dbReference>
<keyword evidence="4" id="KW-0963">Cytoplasm</keyword>
<keyword evidence="10" id="KW-1185">Reference proteome</keyword>
<organism evidence="9">
    <name type="scientific">Oppiella nova</name>
    <dbReference type="NCBI Taxonomy" id="334625"/>
    <lineage>
        <taxon>Eukaryota</taxon>
        <taxon>Metazoa</taxon>
        <taxon>Ecdysozoa</taxon>
        <taxon>Arthropoda</taxon>
        <taxon>Chelicerata</taxon>
        <taxon>Arachnida</taxon>
        <taxon>Acari</taxon>
        <taxon>Acariformes</taxon>
        <taxon>Sarcoptiformes</taxon>
        <taxon>Oribatida</taxon>
        <taxon>Brachypylina</taxon>
        <taxon>Oppioidea</taxon>
        <taxon>Oppiidae</taxon>
        <taxon>Oppiella</taxon>
    </lineage>
</organism>
<dbReference type="PANTHER" id="PTHR11097:SF8">
    <property type="entry name" value="EXOSOME COMPLEX COMPONENT RRP42"/>
    <property type="match status" value="1"/>
</dbReference>
<sequence>MSLLSVISEGERRYICGGIDVGMRSDGRSCDDYQMISIERDVTHNCDGSAHIRCGHNDVLVGIKLEIESVVQLEDWNQCGRIDFSADITANASPMFEGRHGEDITNVLVTLFSESIPQCLDLQSLVVVPNKYFWVIHIDIVVLECGSLPSLIDSAAIAVKSALFDTKIPSVSAVAGDSEDFVVSDDMFESTRLDVSRVPLFVTLTRISTRYVVDVTPEEDEASIASISFAINSSEGIVYMKKIKSGSLHPEPIQHTHEKVQKVGQTLNEVLMMKLSSDSQNKGKISFSLN</sequence>
<dbReference type="GO" id="GO:0071038">
    <property type="term" value="P:TRAMP-dependent tRNA surveillance pathway"/>
    <property type="evidence" value="ECO:0007669"/>
    <property type="project" value="TreeGrafter"/>
</dbReference>
<dbReference type="Gene3D" id="3.30.230.70">
    <property type="entry name" value="GHMP Kinase, N-terminal domain"/>
    <property type="match status" value="1"/>
</dbReference>
<reference evidence="9" key="1">
    <citation type="submission" date="2020-11" db="EMBL/GenBank/DDBJ databases">
        <authorList>
            <person name="Tran Van P."/>
        </authorList>
    </citation>
    <scope>NUCLEOTIDE SEQUENCE</scope>
</reference>
<dbReference type="GO" id="GO:0000177">
    <property type="term" value="C:cytoplasmic exosome (RNase complex)"/>
    <property type="evidence" value="ECO:0007669"/>
    <property type="project" value="TreeGrafter"/>
</dbReference>
<evidence type="ECO:0000256" key="2">
    <source>
        <dbReference type="ARBA" id="ARBA00004604"/>
    </source>
</evidence>
<evidence type="ECO:0000256" key="4">
    <source>
        <dbReference type="ARBA" id="ARBA00022490"/>
    </source>
</evidence>
<dbReference type="GO" id="GO:0034475">
    <property type="term" value="P:U4 snRNA 3'-end processing"/>
    <property type="evidence" value="ECO:0007669"/>
    <property type="project" value="TreeGrafter"/>
</dbReference>
<comment type="similarity">
    <text evidence="3">Belongs to the RNase PH family.</text>
</comment>
<evidence type="ECO:0000256" key="1">
    <source>
        <dbReference type="ARBA" id="ARBA00004496"/>
    </source>
</evidence>
<dbReference type="SUPFAM" id="SSF54211">
    <property type="entry name" value="Ribosomal protein S5 domain 2-like"/>
    <property type="match status" value="1"/>
</dbReference>
<evidence type="ECO:0000256" key="3">
    <source>
        <dbReference type="ARBA" id="ARBA00006678"/>
    </source>
</evidence>
<dbReference type="InterPro" id="IPR020568">
    <property type="entry name" value="Ribosomal_Su5_D2-typ_SF"/>
</dbReference>
<dbReference type="GO" id="GO:0071028">
    <property type="term" value="P:nuclear mRNA surveillance"/>
    <property type="evidence" value="ECO:0007669"/>
    <property type="project" value="TreeGrafter"/>
</dbReference>
<dbReference type="InterPro" id="IPR015847">
    <property type="entry name" value="ExoRNase_PH_dom2"/>
</dbReference>
<evidence type="ECO:0000259" key="8">
    <source>
        <dbReference type="Pfam" id="PF03725"/>
    </source>
</evidence>
<name>A0A7R9LCT3_9ACAR</name>
<evidence type="ECO:0000313" key="10">
    <source>
        <dbReference type="Proteomes" id="UP000728032"/>
    </source>
</evidence>
<dbReference type="GO" id="GO:0000176">
    <property type="term" value="C:nuclear exosome (RNase complex)"/>
    <property type="evidence" value="ECO:0007669"/>
    <property type="project" value="TreeGrafter"/>
</dbReference>
<dbReference type="OrthoDB" id="272245at2759"/>
<protein>
    <recommendedName>
        <fullName evidence="6">Ribosomal RNA-processing protein 42</fullName>
    </recommendedName>
</protein>
<dbReference type="EMBL" id="CAJPVJ010000394">
    <property type="protein sequence ID" value="CAG2162320.1"/>
    <property type="molecule type" value="Genomic_DNA"/>
</dbReference>
<dbReference type="GO" id="GO:0035925">
    <property type="term" value="F:mRNA 3'-UTR AU-rich region binding"/>
    <property type="evidence" value="ECO:0007669"/>
    <property type="project" value="TreeGrafter"/>
</dbReference>
<feature type="domain" description="Exoribonuclease phosphorolytic" evidence="8">
    <location>
        <begin position="199"/>
        <end position="251"/>
    </location>
</feature>
<evidence type="ECO:0000256" key="5">
    <source>
        <dbReference type="ARBA" id="ARBA00022835"/>
    </source>
</evidence>
<proteinExistence type="inferred from homology"/>
<comment type="subcellular location">
    <subcellularLocation>
        <location evidence="1">Cytoplasm</location>
    </subcellularLocation>
    <subcellularLocation>
        <location evidence="2">Nucleus</location>
        <location evidence="2">Nucleolus</location>
    </subcellularLocation>
</comment>
<dbReference type="InterPro" id="IPR036345">
    <property type="entry name" value="ExoRNase_PH_dom2_sf"/>
</dbReference>